<reference evidence="2" key="1">
    <citation type="submission" date="2018-05" db="EMBL/GenBank/DDBJ databases">
        <authorList>
            <person name="Lanie J.A."/>
            <person name="Ng W.-L."/>
            <person name="Kazmierczak K.M."/>
            <person name="Andrzejewski T.M."/>
            <person name="Davidsen T.M."/>
            <person name="Wayne K.J."/>
            <person name="Tettelin H."/>
            <person name="Glass J.I."/>
            <person name="Rusch D."/>
            <person name="Podicherti R."/>
            <person name="Tsui H.-C.T."/>
            <person name="Winkler M.E."/>
        </authorList>
    </citation>
    <scope>NUCLEOTIDE SEQUENCE</scope>
</reference>
<gene>
    <name evidence="2" type="ORF">METZ01_LOCUS17047</name>
</gene>
<dbReference type="EMBL" id="UINC01000928">
    <property type="protein sequence ID" value="SUZ64193.1"/>
    <property type="molecule type" value="Genomic_DNA"/>
</dbReference>
<dbReference type="InterPro" id="IPR008136">
    <property type="entry name" value="CinA_C"/>
</dbReference>
<dbReference type="PANTHER" id="PTHR31285">
    <property type="entry name" value="NICOTINAMIDE MONONUCLEOTIDE ADENYLYLTRANSFERASE"/>
    <property type="match status" value="1"/>
</dbReference>
<dbReference type="SUPFAM" id="SSF142433">
    <property type="entry name" value="CinA-like"/>
    <property type="match status" value="1"/>
</dbReference>
<dbReference type="Gene3D" id="3.90.950.20">
    <property type="entry name" value="CinA-like"/>
    <property type="match status" value="1"/>
</dbReference>
<dbReference type="AlphaFoldDB" id="A0A381PFD7"/>
<evidence type="ECO:0000259" key="1">
    <source>
        <dbReference type="Pfam" id="PF02464"/>
    </source>
</evidence>
<sequence>MAATDRLALIDLIHDAPLVIVMAVTGGGVGSISDLLSVPGASRTILEATVPYAASALSDLLGYSPEQAVAGDTANAMAEACFERAKRLAEEGTPVAGVACTAALVTDRQRRGDNRAHIAVATLEGVTSSNVALDKGLHDRATEDRIVSDAVLQIIATASKVA</sequence>
<name>A0A381PFD7_9ZZZZ</name>
<feature type="domain" description="CinA C-terminal" evidence="1">
    <location>
        <begin position="20"/>
        <end position="132"/>
    </location>
</feature>
<proteinExistence type="predicted"/>
<dbReference type="GO" id="GO:0005737">
    <property type="term" value="C:cytoplasm"/>
    <property type="evidence" value="ECO:0007669"/>
    <property type="project" value="TreeGrafter"/>
</dbReference>
<evidence type="ECO:0000313" key="2">
    <source>
        <dbReference type="EMBL" id="SUZ64193.1"/>
    </source>
</evidence>
<dbReference type="GO" id="GO:0016887">
    <property type="term" value="F:ATP hydrolysis activity"/>
    <property type="evidence" value="ECO:0007669"/>
    <property type="project" value="TreeGrafter"/>
</dbReference>
<dbReference type="GO" id="GO:0005634">
    <property type="term" value="C:nucleus"/>
    <property type="evidence" value="ECO:0007669"/>
    <property type="project" value="TreeGrafter"/>
</dbReference>
<organism evidence="2">
    <name type="scientific">marine metagenome</name>
    <dbReference type="NCBI Taxonomy" id="408172"/>
    <lineage>
        <taxon>unclassified sequences</taxon>
        <taxon>metagenomes</taxon>
        <taxon>ecological metagenomes</taxon>
    </lineage>
</organism>
<dbReference type="PANTHER" id="PTHR31285:SF0">
    <property type="entry name" value="NICOTINAMIDE MONONUCLEOTIDE ADENYLYLTRANSFERASE"/>
    <property type="match status" value="1"/>
</dbReference>
<dbReference type="GO" id="GO:0000309">
    <property type="term" value="F:nicotinamide-nucleotide adenylyltransferase activity"/>
    <property type="evidence" value="ECO:0007669"/>
    <property type="project" value="TreeGrafter"/>
</dbReference>
<dbReference type="InterPro" id="IPR036653">
    <property type="entry name" value="CinA-like_C"/>
</dbReference>
<protein>
    <recommendedName>
        <fullName evidence="1">CinA C-terminal domain-containing protein</fullName>
    </recommendedName>
</protein>
<accession>A0A381PFD7</accession>
<dbReference type="Pfam" id="PF02464">
    <property type="entry name" value="CinA"/>
    <property type="match status" value="1"/>
</dbReference>